<dbReference type="EMBL" id="HBEQ01002705">
    <property type="protein sequence ID" value="CAD8514691.1"/>
    <property type="molecule type" value="Transcribed_RNA"/>
</dbReference>
<gene>
    <name evidence="1" type="ORF">MCOM1403_LOCUS2115</name>
    <name evidence="2" type="ORF">MCOM1403_LOCUS2116</name>
</gene>
<reference evidence="2" key="1">
    <citation type="submission" date="2021-01" db="EMBL/GenBank/DDBJ databases">
        <authorList>
            <person name="Corre E."/>
            <person name="Pelletier E."/>
            <person name="Niang G."/>
            <person name="Scheremetjew M."/>
            <person name="Finn R."/>
            <person name="Kale V."/>
            <person name="Holt S."/>
            <person name="Cochrane G."/>
            <person name="Meng A."/>
            <person name="Brown T."/>
            <person name="Cohen L."/>
        </authorList>
    </citation>
    <scope>NUCLEOTIDE SEQUENCE</scope>
    <source>
        <strain evidence="2">CCMP1723</strain>
    </source>
</reference>
<dbReference type="AlphaFoldDB" id="A0A6U0N6A0"/>
<evidence type="ECO:0000313" key="1">
    <source>
        <dbReference type="EMBL" id="CAD8514690.1"/>
    </source>
</evidence>
<sequence>MAFFNFGWGQETRGGINWCTSIIKLKLGWILGKSKVSFKERLDGANVFPVVGEEVCLNMMTIGSSFWDDLTTKVIILWVFKIQEIEKRGLLKDINAHGCDVRRGLCFIFGQTKD</sequence>
<accession>A0A6U0N6A0</accession>
<proteinExistence type="predicted"/>
<dbReference type="EMBL" id="HBEQ01002703">
    <property type="protein sequence ID" value="CAD8514690.1"/>
    <property type="molecule type" value="Transcribed_RNA"/>
</dbReference>
<evidence type="ECO:0000313" key="2">
    <source>
        <dbReference type="EMBL" id="CAD8514691.1"/>
    </source>
</evidence>
<organism evidence="2">
    <name type="scientific">Micromonas pusilla</name>
    <name type="common">Picoplanktonic green alga</name>
    <name type="synonym">Chromulina pusilla</name>
    <dbReference type="NCBI Taxonomy" id="38833"/>
    <lineage>
        <taxon>Eukaryota</taxon>
        <taxon>Viridiplantae</taxon>
        <taxon>Chlorophyta</taxon>
        <taxon>Mamiellophyceae</taxon>
        <taxon>Mamiellales</taxon>
        <taxon>Mamiellaceae</taxon>
        <taxon>Micromonas</taxon>
    </lineage>
</organism>
<protein>
    <submittedName>
        <fullName evidence="2">Uncharacterized protein</fullName>
    </submittedName>
</protein>
<name>A0A6U0N6A0_MICPS</name>